<comment type="caution">
    <text evidence="3">The sequence shown here is derived from an EMBL/GenBank/DDBJ whole genome shotgun (WGS) entry which is preliminary data.</text>
</comment>
<dbReference type="InterPro" id="IPR036249">
    <property type="entry name" value="Thioredoxin-like_sf"/>
</dbReference>
<proteinExistence type="predicted"/>
<evidence type="ECO:0000313" key="3">
    <source>
        <dbReference type="EMBL" id="KAF7809192.1"/>
    </source>
</evidence>
<accession>A0A834SWJ8</accession>
<dbReference type="InterPro" id="IPR013766">
    <property type="entry name" value="Thioredoxin_domain"/>
</dbReference>
<dbReference type="Pfam" id="PF00085">
    <property type="entry name" value="Thioredoxin"/>
    <property type="match status" value="1"/>
</dbReference>
<protein>
    <submittedName>
        <fullName evidence="3">Thioredoxin H2-like</fullName>
    </submittedName>
</protein>
<dbReference type="Gene3D" id="3.40.30.10">
    <property type="entry name" value="Glutaredoxin"/>
    <property type="match status" value="1"/>
</dbReference>
<dbReference type="SUPFAM" id="SSF52833">
    <property type="entry name" value="Thioredoxin-like"/>
    <property type="match status" value="1"/>
</dbReference>
<evidence type="ECO:0000259" key="2">
    <source>
        <dbReference type="PROSITE" id="PS51352"/>
    </source>
</evidence>
<evidence type="ECO:0000256" key="1">
    <source>
        <dbReference type="SAM" id="MobiDB-lite"/>
    </source>
</evidence>
<feature type="domain" description="Thioredoxin" evidence="2">
    <location>
        <begin position="1"/>
        <end position="131"/>
    </location>
</feature>
<dbReference type="InterPro" id="IPR050620">
    <property type="entry name" value="Thioredoxin_H-type-like"/>
</dbReference>
<name>A0A834SWJ8_9FABA</name>
<dbReference type="OrthoDB" id="10263751at2759"/>
<organism evidence="3 4">
    <name type="scientific">Senna tora</name>
    <dbReference type="NCBI Taxonomy" id="362788"/>
    <lineage>
        <taxon>Eukaryota</taxon>
        <taxon>Viridiplantae</taxon>
        <taxon>Streptophyta</taxon>
        <taxon>Embryophyta</taxon>
        <taxon>Tracheophyta</taxon>
        <taxon>Spermatophyta</taxon>
        <taxon>Magnoliopsida</taxon>
        <taxon>eudicotyledons</taxon>
        <taxon>Gunneridae</taxon>
        <taxon>Pentapetalae</taxon>
        <taxon>rosids</taxon>
        <taxon>fabids</taxon>
        <taxon>Fabales</taxon>
        <taxon>Fabaceae</taxon>
        <taxon>Caesalpinioideae</taxon>
        <taxon>Cassia clade</taxon>
        <taxon>Senna</taxon>
    </lineage>
</organism>
<reference evidence="3" key="1">
    <citation type="submission" date="2020-09" db="EMBL/GenBank/DDBJ databases">
        <title>Genome-Enabled Discovery of Anthraquinone Biosynthesis in Senna tora.</title>
        <authorList>
            <person name="Kang S.-H."/>
            <person name="Pandey R.P."/>
            <person name="Lee C.-M."/>
            <person name="Sim J.-S."/>
            <person name="Jeong J.-T."/>
            <person name="Choi B.-S."/>
            <person name="Jung M."/>
            <person name="Ginzburg D."/>
            <person name="Zhao K."/>
            <person name="Won S.Y."/>
            <person name="Oh T.-J."/>
            <person name="Yu Y."/>
            <person name="Kim N.-H."/>
            <person name="Lee O.R."/>
            <person name="Lee T.-H."/>
            <person name="Bashyal P."/>
            <person name="Kim T.-S."/>
            <person name="Lee W.-H."/>
            <person name="Kawkins C."/>
            <person name="Kim C.-K."/>
            <person name="Kim J.S."/>
            <person name="Ahn B.O."/>
            <person name="Rhee S.Y."/>
            <person name="Sohng J.K."/>
        </authorList>
    </citation>
    <scope>NUCLEOTIDE SEQUENCE</scope>
    <source>
        <tissue evidence="3">Leaf</tissue>
    </source>
</reference>
<dbReference type="CDD" id="cd02947">
    <property type="entry name" value="TRX_family"/>
    <property type="match status" value="1"/>
</dbReference>
<sequence length="131" mass="14881">MGGKLSNLKHDDHIHSSSSSHSSQILSFHSSAKWKAHFDASNYTNKLMVIEFTATWCGPAKYMDPIISEFAAKYSEVEFIKIDVDELMDVSKEFKVEAMPTFIFIKKGEVVDTVLGARKEDLKNQIEKHIK</sequence>
<evidence type="ECO:0000313" key="4">
    <source>
        <dbReference type="Proteomes" id="UP000634136"/>
    </source>
</evidence>
<dbReference type="PANTHER" id="PTHR10438">
    <property type="entry name" value="THIOREDOXIN"/>
    <property type="match status" value="1"/>
</dbReference>
<feature type="region of interest" description="Disordered" evidence="1">
    <location>
        <begin position="1"/>
        <end position="20"/>
    </location>
</feature>
<dbReference type="PRINTS" id="PR00421">
    <property type="entry name" value="THIOREDOXIN"/>
</dbReference>
<dbReference type="EMBL" id="JAAIUW010000011">
    <property type="protein sequence ID" value="KAF7809192.1"/>
    <property type="molecule type" value="Genomic_DNA"/>
</dbReference>
<dbReference type="Proteomes" id="UP000634136">
    <property type="component" value="Unassembled WGS sequence"/>
</dbReference>
<dbReference type="AlphaFoldDB" id="A0A834SWJ8"/>
<keyword evidence="4" id="KW-1185">Reference proteome</keyword>
<dbReference type="PROSITE" id="PS51352">
    <property type="entry name" value="THIOREDOXIN_2"/>
    <property type="match status" value="1"/>
</dbReference>
<gene>
    <name evidence="3" type="ORF">G2W53_035935</name>
</gene>
<dbReference type="PANTHER" id="PTHR10438:SF463">
    <property type="entry name" value="THIOREDOXIN"/>
    <property type="match status" value="1"/>
</dbReference>